<dbReference type="Proteomes" id="UP000297258">
    <property type="component" value="Unassembled WGS sequence"/>
</dbReference>
<evidence type="ECO:0000313" key="4">
    <source>
        <dbReference type="Proteomes" id="UP000297258"/>
    </source>
</evidence>
<evidence type="ECO:0000256" key="1">
    <source>
        <dbReference type="SAM" id="SignalP"/>
    </source>
</evidence>
<evidence type="ECO:0000313" key="3">
    <source>
        <dbReference type="EMBL" id="TFW31706.1"/>
    </source>
</evidence>
<dbReference type="EMBL" id="SPUM01000083">
    <property type="protein sequence ID" value="TFW31706.1"/>
    <property type="molecule type" value="Genomic_DNA"/>
</dbReference>
<feature type="domain" description="Putative auto-transporter adhesin head GIN" evidence="2">
    <location>
        <begin position="41"/>
        <end position="239"/>
    </location>
</feature>
<sequence length="255" mass="26601">MNIFYKLGLGSAALCSVVGIAVAAPDVSTESRPIDARVVRVKLDGVVNLKIRQGNNPVLVLTGDPRWIQMTTTQQSGDTLNIGTEGSRRKWDSHSGLKVELTLPRLREVTSESLGSTEITGFSGDELDLNLDGAGSMKVACNYKITTASLGGVGSMNIGGVNGEGLDLRLRGAGHVTLNGRSKWLKADLGGLGGLDAQQLAVETVNLDLSGLGNATVTALQNASVNLSGMGSVTVYGKPLNRKVSVDGLGKVSWK</sequence>
<accession>A0A4Y9T429</accession>
<reference evidence="3 4" key="1">
    <citation type="submission" date="2019-03" db="EMBL/GenBank/DDBJ databases">
        <title>Draft genome of Massilia hortus sp. nov., a novel bacterial species of the Oxalobacteraceae family.</title>
        <authorList>
            <person name="Peta V."/>
            <person name="Raths R."/>
            <person name="Bucking H."/>
        </authorList>
    </citation>
    <scope>NUCLEOTIDE SEQUENCE [LARGE SCALE GENOMIC DNA]</scope>
    <source>
        <strain evidence="3 4">ONC3</strain>
    </source>
</reference>
<dbReference type="AlphaFoldDB" id="A0A4Y9T429"/>
<keyword evidence="4" id="KW-1185">Reference proteome</keyword>
<dbReference type="InterPro" id="IPR021255">
    <property type="entry name" value="DUF2807"/>
</dbReference>
<protein>
    <submittedName>
        <fullName evidence="3">DUF2807 domain-containing protein</fullName>
    </submittedName>
</protein>
<feature type="signal peptide" evidence="1">
    <location>
        <begin position="1"/>
        <end position="23"/>
    </location>
</feature>
<organism evidence="3 4">
    <name type="scientific">Massilia horti</name>
    <dbReference type="NCBI Taxonomy" id="2562153"/>
    <lineage>
        <taxon>Bacteria</taxon>
        <taxon>Pseudomonadati</taxon>
        <taxon>Pseudomonadota</taxon>
        <taxon>Betaproteobacteria</taxon>
        <taxon>Burkholderiales</taxon>
        <taxon>Oxalobacteraceae</taxon>
        <taxon>Telluria group</taxon>
        <taxon>Massilia</taxon>
    </lineage>
</organism>
<dbReference type="OrthoDB" id="8706990at2"/>
<dbReference type="Pfam" id="PF10988">
    <property type="entry name" value="DUF2807"/>
    <property type="match status" value="1"/>
</dbReference>
<name>A0A4Y9T429_9BURK</name>
<feature type="chain" id="PRO_5021227842" evidence="1">
    <location>
        <begin position="24"/>
        <end position="255"/>
    </location>
</feature>
<keyword evidence="1" id="KW-0732">Signal</keyword>
<dbReference type="Gene3D" id="2.160.20.120">
    <property type="match status" value="1"/>
</dbReference>
<dbReference type="RefSeq" id="WP_135190180.1">
    <property type="nucleotide sequence ID" value="NZ_SPUM01000083.1"/>
</dbReference>
<evidence type="ECO:0000259" key="2">
    <source>
        <dbReference type="Pfam" id="PF10988"/>
    </source>
</evidence>
<proteinExistence type="predicted"/>
<comment type="caution">
    <text evidence="3">The sequence shown here is derived from an EMBL/GenBank/DDBJ whole genome shotgun (WGS) entry which is preliminary data.</text>
</comment>
<gene>
    <name evidence="3" type="ORF">E4O92_12890</name>
</gene>